<dbReference type="AlphaFoldDB" id="A2FH46"/>
<accession>A2FH46</accession>
<dbReference type="InParanoid" id="A2FH46"/>
<name>A2FH46_TRIV3</name>
<evidence type="ECO:0000313" key="3">
    <source>
        <dbReference type="Proteomes" id="UP000001542"/>
    </source>
</evidence>
<reference evidence="2" key="1">
    <citation type="submission" date="2006-10" db="EMBL/GenBank/DDBJ databases">
        <authorList>
            <person name="Amadeo P."/>
            <person name="Zhao Q."/>
            <person name="Wortman J."/>
            <person name="Fraser-Liggett C."/>
            <person name="Carlton J."/>
        </authorList>
    </citation>
    <scope>NUCLEOTIDE SEQUENCE</scope>
    <source>
        <strain evidence="2">G3</strain>
    </source>
</reference>
<feature type="coiled-coil region" evidence="1">
    <location>
        <begin position="82"/>
        <end position="168"/>
    </location>
</feature>
<sequence>MNSDGINTKLVNIELYEKKYSQETSNKKVSLSPTSEINLFCKIMTKKAGYQIKTLKQALEFIDNYIPEENKLDSTQSDSSNSEEFEDQIHQLTTDNNTLRKTNTDLVVQKELLEKRVASLQSEVFNLQKQASSSNSSSKKEEIMSNYINQLTDQINTQIEEISKITNQRNSLVKLLQRQNQIIEKIFDTKVPVIQVVHKEEPKPTVNEIKSDDNHFILAKISNNILKSLPYLSTDITKITDLSNKSVIERILLMISTLIEKIKDSEKDNDKINELNEELAKEKQKSFRILTVLEEEMKFLITTSGSEALQKALFFEKPYTGPVMVDNSCRKEILRRSTNVAKFIERNNIKIDENEIITDETMDYTTQIFKLFSPKTLQEQINNFMIREEKPDDNTRELFCLYTASVVMGNVLLSFTTEEQQRNAIMRKEILNLREEMDKSVLEYNQLKTFNKSVIKSISKLPTFDKNLTISENVRKISLVYQENEINKSEIQSLKEENAQSALNIADLNKQVKAVSNEKVEIEISFQNKLNEINEKLSNTETELKEKQLQVQEFSRNVENLEKVRDTQNEIIEQKRNKLADLEIELEQLKVDLTNLNADLKKEKTDNENLLNENSEMKQKSELQNTDIAELKTNLLQLKLENEKSQKYIQNQCKTYSIATNTSESNQMQPVFDKLNEYEQELSQRLETIVELEQKVTNYQSEVKFLKEKEEELKVKIDENEKLKAAAGEIACEAKNAMQWRLWANRLLSIFDQDAPNDKELRLAIEQHALEPSVPGLTKQKIQILRLQKRILSSHEKLKLIRSNTPMKMRSIAIATHFCTYLSNTVCNESK</sequence>
<dbReference type="Proteomes" id="UP000001542">
    <property type="component" value="Unassembled WGS sequence"/>
</dbReference>
<feature type="coiled-coil region" evidence="1">
    <location>
        <begin position="491"/>
        <end position="648"/>
    </location>
</feature>
<dbReference type="VEuPathDB" id="TrichDB:TVAG_037040"/>
<evidence type="ECO:0000313" key="2">
    <source>
        <dbReference type="EMBL" id="EAX95771.1"/>
    </source>
</evidence>
<evidence type="ECO:0000256" key="1">
    <source>
        <dbReference type="SAM" id="Coils"/>
    </source>
</evidence>
<protein>
    <submittedName>
        <fullName evidence="2">Uncharacterized protein</fullName>
    </submittedName>
</protein>
<organism evidence="2 3">
    <name type="scientific">Trichomonas vaginalis (strain ATCC PRA-98 / G3)</name>
    <dbReference type="NCBI Taxonomy" id="412133"/>
    <lineage>
        <taxon>Eukaryota</taxon>
        <taxon>Metamonada</taxon>
        <taxon>Parabasalia</taxon>
        <taxon>Trichomonadida</taxon>
        <taxon>Trichomonadidae</taxon>
        <taxon>Trichomonas</taxon>
    </lineage>
</organism>
<feature type="coiled-coil region" evidence="1">
    <location>
        <begin position="255"/>
        <end position="285"/>
    </location>
</feature>
<dbReference type="KEGG" id="tva:4753534"/>
<proteinExistence type="predicted"/>
<reference evidence="2" key="2">
    <citation type="journal article" date="2007" name="Science">
        <title>Draft genome sequence of the sexually transmitted pathogen Trichomonas vaginalis.</title>
        <authorList>
            <person name="Carlton J.M."/>
            <person name="Hirt R.P."/>
            <person name="Silva J.C."/>
            <person name="Delcher A.L."/>
            <person name="Schatz M."/>
            <person name="Zhao Q."/>
            <person name="Wortman J.R."/>
            <person name="Bidwell S.L."/>
            <person name="Alsmark U.C.M."/>
            <person name="Besteiro S."/>
            <person name="Sicheritz-Ponten T."/>
            <person name="Noel C.J."/>
            <person name="Dacks J.B."/>
            <person name="Foster P.G."/>
            <person name="Simillion C."/>
            <person name="Van de Peer Y."/>
            <person name="Miranda-Saavedra D."/>
            <person name="Barton G.J."/>
            <person name="Westrop G.D."/>
            <person name="Mueller S."/>
            <person name="Dessi D."/>
            <person name="Fiori P.L."/>
            <person name="Ren Q."/>
            <person name="Paulsen I."/>
            <person name="Zhang H."/>
            <person name="Bastida-Corcuera F.D."/>
            <person name="Simoes-Barbosa A."/>
            <person name="Brown M.T."/>
            <person name="Hayes R.D."/>
            <person name="Mukherjee M."/>
            <person name="Okumura C.Y."/>
            <person name="Schneider R."/>
            <person name="Smith A.J."/>
            <person name="Vanacova S."/>
            <person name="Villalvazo M."/>
            <person name="Haas B.J."/>
            <person name="Pertea M."/>
            <person name="Feldblyum T.V."/>
            <person name="Utterback T.R."/>
            <person name="Shu C.L."/>
            <person name="Osoegawa K."/>
            <person name="de Jong P.J."/>
            <person name="Hrdy I."/>
            <person name="Horvathova L."/>
            <person name="Zubacova Z."/>
            <person name="Dolezal P."/>
            <person name="Malik S.B."/>
            <person name="Logsdon J.M. Jr."/>
            <person name="Henze K."/>
            <person name="Gupta A."/>
            <person name="Wang C.C."/>
            <person name="Dunne R.L."/>
            <person name="Upcroft J.A."/>
            <person name="Upcroft P."/>
            <person name="White O."/>
            <person name="Salzberg S.L."/>
            <person name="Tang P."/>
            <person name="Chiu C.-H."/>
            <person name="Lee Y.-S."/>
            <person name="Embley T.M."/>
            <person name="Coombs G.H."/>
            <person name="Mottram J.C."/>
            <person name="Tachezy J."/>
            <person name="Fraser-Liggett C.M."/>
            <person name="Johnson P.J."/>
        </authorList>
    </citation>
    <scope>NUCLEOTIDE SEQUENCE [LARGE SCALE GENOMIC DNA]</scope>
    <source>
        <strain evidence="2">G3</strain>
    </source>
</reference>
<dbReference type="EMBL" id="DS113789">
    <property type="protein sequence ID" value="EAX95771.1"/>
    <property type="molecule type" value="Genomic_DNA"/>
</dbReference>
<dbReference type="SMR" id="A2FH46"/>
<feature type="coiled-coil region" evidence="1">
    <location>
        <begin position="675"/>
        <end position="726"/>
    </location>
</feature>
<dbReference type="RefSeq" id="XP_001308701.1">
    <property type="nucleotide sequence ID" value="XM_001308700.1"/>
</dbReference>
<gene>
    <name evidence="2" type="ORF">TVAG_037040</name>
</gene>
<dbReference type="OrthoDB" id="2441647at2759"/>
<keyword evidence="1" id="KW-0175">Coiled coil</keyword>
<dbReference type="VEuPathDB" id="TrichDB:TVAGG3_0470360"/>
<keyword evidence="3" id="KW-1185">Reference proteome</keyword>